<organism evidence="19 20">
    <name type="scientific">Pontibacter ummariensis</name>
    <dbReference type="NCBI Taxonomy" id="1610492"/>
    <lineage>
        <taxon>Bacteria</taxon>
        <taxon>Pseudomonadati</taxon>
        <taxon>Bacteroidota</taxon>
        <taxon>Cytophagia</taxon>
        <taxon>Cytophagales</taxon>
        <taxon>Hymenobacteraceae</taxon>
        <taxon>Pontibacter</taxon>
    </lineage>
</organism>
<comment type="similarity">
    <text evidence="3 14">Belongs to the glycosyl hydrolase 13 family.</text>
</comment>
<dbReference type="PANTHER" id="PTHR43651">
    <property type="entry name" value="1,4-ALPHA-GLUCAN-BRANCHING ENZYME"/>
    <property type="match status" value="1"/>
</dbReference>
<evidence type="ECO:0000259" key="18">
    <source>
        <dbReference type="SMART" id="SM00642"/>
    </source>
</evidence>
<dbReference type="InterPro" id="IPR044901">
    <property type="entry name" value="Trehalose_TreZ_E-set_sf"/>
</dbReference>
<evidence type="ECO:0000256" key="10">
    <source>
        <dbReference type="ARBA" id="ARBA00032057"/>
    </source>
</evidence>
<feature type="binding site" evidence="16">
    <location>
        <begin position="390"/>
        <end position="395"/>
    </location>
    <ligand>
        <name>substrate</name>
    </ligand>
</feature>
<dbReference type="InterPro" id="IPR006047">
    <property type="entry name" value="GH13_cat_dom"/>
</dbReference>
<evidence type="ECO:0000256" key="9">
    <source>
        <dbReference type="ARBA" id="ARBA00023295"/>
    </source>
</evidence>
<feature type="binding site" evidence="16">
    <location>
        <begin position="322"/>
        <end position="326"/>
    </location>
    <ligand>
        <name>substrate</name>
    </ligand>
</feature>
<dbReference type="SUPFAM" id="SSF51445">
    <property type="entry name" value="(Trans)glycosidases"/>
    <property type="match status" value="1"/>
</dbReference>
<keyword evidence="7 14" id="KW-0378">Hydrolase</keyword>
<comment type="catalytic activity">
    <reaction evidence="12 14">
        <text>hydrolysis of (1-&gt;4)-alpha-D-glucosidic linkage in 4-alpha-D-[(1-&gt;4)-alpha-D-glucanosyl]n trehalose to yield trehalose and (1-&gt;4)-alpha-D-glucan.</text>
        <dbReference type="EC" id="3.2.1.141"/>
    </reaction>
</comment>
<dbReference type="Gene3D" id="3.20.20.80">
    <property type="entry name" value="Glycosidases"/>
    <property type="match status" value="1"/>
</dbReference>
<evidence type="ECO:0000313" key="20">
    <source>
        <dbReference type="Proteomes" id="UP000198432"/>
    </source>
</evidence>
<evidence type="ECO:0000256" key="11">
    <source>
        <dbReference type="ARBA" id="ARBA00033284"/>
    </source>
</evidence>
<evidence type="ECO:0000256" key="14">
    <source>
        <dbReference type="PIRNR" id="PIRNR006337"/>
    </source>
</evidence>
<feature type="domain" description="Glycosyl hydrolase family 13 catalytic" evidence="18">
    <location>
        <begin position="114"/>
        <end position="458"/>
    </location>
</feature>
<feature type="active site" description="Proton donor" evidence="15">
    <location>
        <position position="297"/>
    </location>
</feature>
<dbReference type="InterPro" id="IPR017853">
    <property type="entry name" value="GH"/>
</dbReference>
<sequence>MKIVGAEYTGNGHCRFTVWAPEKERMVLHLVQPEDRLVEMDRATWGYFTVELDNLYPGARYFYRPEGEKDYPDPASYYQPEGVHGPSEVIDHASHLWRDTSWQNLPLQDLVLYELHVGTFTPEGTFEAIIPRLEELKETGINALELMPVAQFPGDRNWGYDGTYPYAVQQSYGGPEGLKKLVDACHAQGIAVFLDVVYNHLGPEGNYLEQYGPYFTDKYKTPWGKAINFDGPYSDGVREYFSNNPLYWLEHYHLDGLRLDAIHMIFDQSATSIWELMRSKVQDITQQMHRPFYLIAESNLNAPRVVQKTELGGYGFDAQWLDDFHHALYVLLDKAGLKFYEDYGKMEQLAKAFAEGFVHSGEFVKFRKRTFGASSAGVPGDCFVAFTQNHDQVGNRIEGERLTQLVGFERLKLAAAALLVSPYIPMLFMGEEYGEEAPFLYFVSHSDKELVKAVQKGRKEEFANYKWEGDPPDPQAEQTFKKSKLNWEQRGQGKHALLRDWYQALIGLRRREPALSNYNKADVQVQTLGQEGLVLLRQDRIDDQEVLCLFNFSEQTIPFSMPQSSTTWHKLLYSKDQQWLEQEGAEAAPAEETLTAGQHIELPALAVLLYSNYTSM</sequence>
<dbReference type="UniPathway" id="UPA00299"/>
<dbReference type="GO" id="GO:0005737">
    <property type="term" value="C:cytoplasm"/>
    <property type="evidence" value="ECO:0007669"/>
    <property type="project" value="UniProtKB-SubCell"/>
</dbReference>
<evidence type="ECO:0000256" key="3">
    <source>
        <dbReference type="ARBA" id="ARBA00008061"/>
    </source>
</evidence>
<dbReference type="RefSeq" id="WP_089317735.1">
    <property type="nucleotide sequence ID" value="NZ_FZOQ01000002.1"/>
</dbReference>
<dbReference type="InterPro" id="IPR013783">
    <property type="entry name" value="Ig-like_fold"/>
</dbReference>
<dbReference type="EMBL" id="FZOQ01000002">
    <property type="protein sequence ID" value="SNS13380.1"/>
    <property type="molecule type" value="Genomic_DNA"/>
</dbReference>
<feature type="binding site" evidence="16">
    <location>
        <begin position="258"/>
        <end position="263"/>
    </location>
    <ligand>
        <name>substrate</name>
    </ligand>
</feature>
<dbReference type="Proteomes" id="UP000198432">
    <property type="component" value="Unassembled WGS sequence"/>
</dbReference>
<dbReference type="NCBIfam" id="TIGR02402">
    <property type="entry name" value="trehalose_TreZ"/>
    <property type="match status" value="1"/>
</dbReference>
<dbReference type="EC" id="3.2.1.141" evidence="4 13"/>
<dbReference type="SUPFAM" id="SSF81296">
    <property type="entry name" value="E set domains"/>
    <property type="match status" value="1"/>
</dbReference>
<dbReference type="GO" id="GO:0005992">
    <property type="term" value="P:trehalose biosynthetic process"/>
    <property type="evidence" value="ECO:0007669"/>
    <property type="project" value="UniProtKB-UniRule"/>
</dbReference>
<dbReference type="Gene3D" id="2.60.40.1180">
    <property type="entry name" value="Golgi alpha-mannosidase II"/>
    <property type="match status" value="1"/>
</dbReference>
<feature type="active site" description="Nucleophile" evidence="15">
    <location>
        <position position="260"/>
    </location>
</feature>
<evidence type="ECO:0000256" key="1">
    <source>
        <dbReference type="ARBA" id="ARBA00004496"/>
    </source>
</evidence>
<keyword evidence="6" id="KW-0963">Cytoplasm</keyword>
<evidence type="ECO:0000313" key="19">
    <source>
        <dbReference type="EMBL" id="SNS13380.1"/>
    </source>
</evidence>
<dbReference type="AlphaFoldDB" id="A0A239BZR6"/>
<dbReference type="PIRSF" id="PIRSF006337">
    <property type="entry name" value="Trehalose_TreZ"/>
    <property type="match status" value="1"/>
</dbReference>
<protein>
    <recommendedName>
        <fullName evidence="5 13">Malto-oligosyltrehalose trehalohydrolase</fullName>
        <shortName evidence="14">MTHase</shortName>
        <ecNumber evidence="4 13">3.2.1.141</ecNumber>
    </recommendedName>
    <alternativeName>
        <fullName evidence="11 14">4-alpha-D-((1-&gt;4)-alpha-D-glucano)trehalose trehalohydrolase</fullName>
    </alternativeName>
    <alternativeName>
        <fullName evidence="10 14">Maltooligosyl trehalose trehalohydrolase</fullName>
    </alternativeName>
</protein>
<dbReference type="InterPro" id="IPR012768">
    <property type="entry name" value="Trehalose_TreZ"/>
</dbReference>
<gene>
    <name evidence="19" type="ORF">SAMN06296052_102264</name>
</gene>
<dbReference type="OrthoDB" id="9761875at2"/>
<dbReference type="GO" id="GO:0033942">
    <property type="term" value="F:4-alpha-D-(1-&gt;4)-alpha-D-glucanotrehalose trehalohydrolase activity"/>
    <property type="evidence" value="ECO:0007669"/>
    <property type="project" value="UniProtKB-EC"/>
</dbReference>
<reference evidence="20" key="1">
    <citation type="submission" date="2017-06" db="EMBL/GenBank/DDBJ databases">
        <authorList>
            <person name="Varghese N."/>
            <person name="Submissions S."/>
        </authorList>
    </citation>
    <scope>NUCLEOTIDE SEQUENCE [LARGE SCALE GENOMIC DNA]</scope>
    <source>
        <strain evidence="20">NKM1</strain>
    </source>
</reference>
<evidence type="ECO:0000256" key="12">
    <source>
        <dbReference type="ARBA" id="ARBA00034013"/>
    </source>
</evidence>
<dbReference type="InterPro" id="IPR013780">
    <property type="entry name" value="Glyco_hydro_b"/>
</dbReference>
<dbReference type="PANTHER" id="PTHR43651:SF11">
    <property type="entry name" value="MALTO-OLIGOSYLTREHALOSE TREHALOHYDROLASE"/>
    <property type="match status" value="1"/>
</dbReference>
<comment type="subcellular location">
    <subcellularLocation>
        <location evidence="1 15">Cytoplasm</location>
    </subcellularLocation>
</comment>
<evidence type="ECO:0000256" key="2">
    <source>
        <dbReference type="ARBA" id="ARBA00005199"/>
    </source>
</evidence>
<dbReference type="InterPro" id="IPR014756">
    <property type="entry name" value="Ig_E-set"/>
</dbReference>
<evidence type="ECO:0000256" key="13">
    <source>
        <dbReference type="NCBIfam" id="TIGR02402"/>
    </source>
</evidence>
<evidence type="ECO:0000256" key="17">
    <source>
        <dbReference type="PIRSR" id="PIRSR006337-3"/>
    </source>
</evidence>
<evidence type="ECO:0000256" key="7">
    <source>
        <dbReference type="ARBA" id="ARBA00022801"/>
    </source>
</evidence>
<feature type="site" description="Transition state stabilizer" evidence="17">
    <location>
        <position position="391"/>
    </location>
</feature>
<evidence type="ECO:0000256" key="6">
    <source>
        <dbReference type="ARBA" id="ARBA00022490"/>
    </source>
</evidence>
<proteinExistence type="inferred from homology"/>
<evidence type="ECO:0000256" key="5">
    <source>
        <dbReference type="ARBA" id="ARBA00015938"/>
    </source>
</evidence>
<keyword evidence="20" id="KW-1185">Reference proteome</keyword>
<dbReference type="CDD" id="cd11325">
    <property type="entry name" value="AmyAc_GTHase"/>
    <property type="match status" value="1"/>
</dbReference>
<evidence type="ECO:0000256" key="4">
    <source>
        <dbReference type="ARBA" id="ARBA00012268"/>
    </source>
</evidence>
<comment type="pathway">
    <text evidence="2 14">Glycan biosynthesis; trehalose biosynthesis.</text>
</comment>
<evidence type="ECO:0000256" key="16">
    <source>
        <dbReference type="PIRSR" id="PIRSR006337-2"/>
    </source>
</evidence>
<keyword evidence="9 14" id="KW-0326">Glycosidase</keyword>
<evidence type="ECO:0000256" key="15">
    <source>
        <dbReference type="PIRSR" id="PIRSR006337-1"/>
    </source>
</evidence>
<dbReference type="Pfam" id="PF00128">
    <property type="entry name" value="Alpha-amylase"/>
    <property type="match status" value="1"/>
</dbReference>
<dbReference type="SMART" id="SM00642">
    <property type="entry name" value="Aamy"/>
    <property type="match status" value="1"/>
</dbReference>
<accession>A0A239BZR6</accession>
<dbReference type="Gene3D" id="2.60.40.10">
    <property type="entry name" value="Immunoglobulins"/>
    <property type="match status" value="1"/>
</dbReference>
<keyword evidence="8" id="KW-0119">Carbohydrate metabolism</keyword>
<dbReference type="CDD" id="cd02853">
    <property type="entry name" value="E_set_MTHase_like_N"/>
    <property type="match status" value="1"/>
</dbReference>
<evidence type="ECO:0000256" key="8">
    <source>
        <dbReference type="ARBA" id="ARBA00023277"/>
    </source>
</evidence>
<name>A0A239BZR6_9BACT</name>
<dbReference type="Gene3D" id="1.10.10.760">
    <property type="entry name" value="E-set domains of sugar-utilizing enzymes"/>
    <property type="match status" value="1"/>
</dbReference>